<accession>A0A8T0V613</accession>
<comment type="caution">
    <text evidence="2">The sequence shown here is derived from an EMBL/GenBank/DDBJ whole genome shotgun (WGS) entry which is preliminary data.</text>
</comment>
<evidence type="ECO:0000313" key="3">
    <source>
        <dbReference type="Proteomes" id="UP000823388"/>
    </source>
</evidence>
<feature type="compositionally biased region" description="Basic and acidic residues" evidence="1">
    <location>
        <begin position="33"/>
        <end position="74"/>
    </location>
</feature>
<dbReference type="EMBL" id="CM029041">
    <property type="protein sequence ID" value="KAG2627506.1"/>
    <property type="molecule type" value="Genomic_DNA"/>
</dbReference>
<keyword evidence="3" id="KW-1185">Reference proteome</keyword>
<feature type="compositionally biased region" description="Basic and acidic residues" evidence="1">
    <location>
        <begin position="115"/>
        <end position="138"/>
    </location>
</feature>
<dbReference type="EMBL" id="CM029041">
    <property type="protein sequence ID" value="KAG2627509.1"/>
    <property type="molecule type" value="Genomic_DNA"/>
</dbReference>
<evidence type="ECO:0000256" key="1">
    <source>
        <dbReference type="SAM" id="MobiDB-lite"/>
    </source>
</evidence>
<evidence type="ECO:0000313" key="2">
    <source>
        <dbReference type="EMBL" id="KAG2627509.1"/>
    </source>
</evidence>
<feature type="compositionally biased region" description="Polar residues" evidence="1">
    <location>
        <begin position="23"/>
        <end position="32"/>
    </location>
</feature>
<dbReference type="AlphaFoldDB" id="A0A8T0V613"/>
<protein>
    <submittedName>
        <fullName evidence="2">Uncharacterized protein</fullName>
    </submittedName>
</protein>
<feature type="region of interest" description="Disordered" evidence="1">
    <location>
        <begin position="1"/>
        <end position="139"/>
    </location>
</feature>
<dbReference type="EMBL" id="CM029041">
    <property type="protein sequence ID" value="KAG2627508.1"/>
    <property type="molecule type" value="Genomic_DNA"/>
</dbReference>
<sequence>METNCSRTPLGDLTNHNDGGAESENNSQSTTNDNKERKRERERARYATMSHSEKNARNLRQREAHQKTKEHHNLMEIVDSRAPFGNLTNQSNGGAGSAPNPKPATNDNKHRKRERDRARYAAMSRAEKNARNLRQREARQKKKGAKYFLFVVLQMDYM</sequence>
<proteinExistence type="predicted"/>
<gene>
    <name evidence="2" type="ORF">PVAP13_3KG127295</name>
</gene>
<reference evidence="2" key="1">
    <citation type="submission" date="2020-05" db="EMBL/GenBank/DDBJ databases">
        <title>WGS assembly of Panicum virgatum.</title>
        <authorList>
            <person name="Lovell J.T."/>
            <person name="Jenkins J."/>
            <person name="Shu S."/>
            <person name="Juenger T.E."/>
            <person name="Schmutz J."/>
        </authorList>
    </citation>
    <scope>NUCLEOTIDE SEQUENCE</scope>
    <source>
        <strain evidence="2">AP13</strain>
    </source>
</reference>
<organism evidence="2 3">
    <name type="scientific">Panicum virgatum</name>
    <name type="common">Blackwell switchgrass</name>
    <dbReference type="NCBI Taxonomy" id="38727"/>
    <lineage>
        <taxon>Eukaryota</taxon>
        <taxon>Viridiplantae</taxon>
        <taxon>Streptophyta</taxon>
        <taxon>Embryophyta</taxon>
        <taxon>Tracheophyta</taxon>
        <taxon>Spermatophyta</taxon>
        <taxon>Magnoliopsida</taxon>
        <taxon>Liliopsida</taxon>
        <taxon>Poales</taxon>
        <taxon>Poaceae</taxon>
        <taxon>PACMAD clade</taxon>
        <taxon>Panicoideae</taxon>
        <taxon>Panicodae</taxon>
        <taxon>Paniceae</taxon>
        <taxon>Panicinae</taxon>
        <taxon>Panicum</taxon>
        <taxon>Panicum sect. Hiantes</taxon>
    </lineage>
</organism>
<name>A0A8T0V613_PANVG</name>
<dbReference type="Proteomes" id="UP000823388">
    <property type="component" value="Chromosome 3K"/>
</dbReference>